<keyword evidence="1" id="KW-0175">Coiled coil</keyword>
<organism evidence="3 4">
    <name type="scientific">Planococcus rifietoensis</name>
    <dbReference type="NCBI Taxonomy" id="200991"/>
    <lineage>
        <taxon>Bacteria</taxon>
        <taxon>Bacillati</taxon>
        <taxon>Bacillota</taxon>
        <taxon>Bacilli</taxon>
        <taxon>Bacillales</taxon>
        <taxon>Caryophanaceae</taxon>
        <taxon>Planococcus</taxon>
    </lineage>
</organism>
<dbReference type="Proteomes" id="UP000067683">
    <property type="component" value="Chromosome"/>
</dbReference>
<evidence type="ECO:0000313" key="4">
    <source>
        <dbReference type="Proteomes" id="UP000067683"/>
    </source>
</evidence>
<evidence type="ECO:0000256" key="2">
    <source>
        <dbReference type="SAM" id="Phobius"/>
    </source>
</evidence>
<dbReference type="EMBL" id="CP013659">
    <property type="protein sequence ID" value="ALS75646.1"/>
    <property type="molecule type" value="Genomic_DNA"/>
</dbReference>
<feature type="transmembrane region" description="Helical" evidence="2">
    <location>
        <begin position="12"/>
        <end position="33"/>
    </location>
</feature>
<feature type="coiled-coil region" evidence="1">
    <location>
        <begin position="33"/>
        <end position="67"/>
    </location>
</feature>
<gene>
    <name evidence="3" type="ORF">AUC31_10750</name>
</gene>
<keyword evidence="4" id="KW-1185">Reference proteome</keyword>
<sequence length="68" mass="7743">MDNMMMFNIGDIIATFFLLGFFILAIVLVIAAVKSAANKNKKLQSDETDLQKRIKALELRVKKLENEQ</sequence>
<keyword evidence="2" id="KW-0812">Transmembrane</keyword>
<dbReference type="AlphaFoldDB" id="A0A0U2YVQ7"/>
<dbReference type="STRING" id="200991.AUC31_10750"/>
<proteinExistence type="predicted"/>
<dbReference type="RefSeq" id="WP_058382349.1">
    <property type="nucleotide sequence ID" value="NZ_CP013659.2"/>
</dbReference>
<protein>
    <submittedName>
        <fullName evidence="3">Uncharacterized protein</fullName>
    </submittedName>
</protein>
<keyword evidence="2" id="KW-0472">Membrane</keyword>
<reference evidence="3" key="1">
    <citation type="submission" date="2016-01" db="EMBL/GenBank/DDBJ databases">
        <title>Complete genome of Planococcus rifietoensis type strain M8.</title>
        <authorList>
            <person name="See-Too W.S."/>
        </authorList>
    </citation>
    <scope>NUCLEOTIDE SEQUENCE [LARGE SCALE GENOMIC DNA]</scope>
    <source>
        <strain evidence="3">M8</strain>
    </source>
</reference>
<accession>A0A0U2YVQ7</accession>
<evidence type="ECO:0000313" key="3">
    <source>
        <dbReference type="EMBL" id="ALS75646.1"/>
    </source>
</evidence>
<keyword evidence="2" id="KW-1133">Transmembrane helix</keyword>
<evidence type="ECO:0000256" key="1">
    <source>
        <dbReference type="SAM" id="Coils"/>
    </source>
</evidence>
<dbReference type="KEGG" id="prt:AUC31_10750"/>
<name>A0A0U2YVQ7_9BACL</name>